<evidence type="ECO:0000256" key="6">
    <source>
        <dbReference type="ARBA" id="ARBA00035188"/>
    </source>
</evidence>
<protein>
    <recommendedName>
        <fullName evidence="6">Large ribosomal subunit protein mL43</fullName>
    </recommendedName>
</protein>
<keyword evidence="5" id="KW-0687">Ribonucleoprotein</keyword>
<proteinExistence type="inferred from homology"/>
<dbReference type="Pfam" id="PF05047">
    <property type="entry name" value="L51_S25_CI-B8"/>
    <property type="match status" value="1"/>
</dbReference>
<gene>
    <name evidence="8" type="ORF">GpartN1_g3501.t1</name>
</gene>
<dbReference type="SUPFAM" id="SSF52833">
    <property type="entry name" value="Thioredoxin-like"/>
    <property type="match status" value="1"/>
</dbReference>
<evidence type="ECO:0000256" key="1">
    <source>
        <dbReference type="ARBA" id="ARBA00004173"/>
    </source>
</evidence>
<dbReference type="Proteomes" id="UP001061958">
    <property type="component" value="Unassembled WGS sequence"/>
</dbReference>
<sequence>MARRGVWELEKITLYYCLKGGSSQGTRGFVEERLASFAKDNPQIQFETVIEEGHPEAVGLYRNGYKRTLSLRNLEPIEVHDHLLYLRNTWGEPEQKHSKISYGVISSTPSVQGYWRTEPDLEAPCSVRRSYLGQIPPDVPPQFRYFAQVQRELGLAGVTELLQNLGCSKWVVSGMTGVKVKSRKKRN</sequence>
<evidence type="ECO:0000313" key="8">
    <source>
        <dbReference type="EMBL" id="GJQ11710.1"/>
    </source>
</evidence>
<dbReference type="AlphaFoldDB" id="A0A9C7UQL4"/>
<name>A0A9C7UQL4_9RHOD</name>
<organism evidence="8 9">
    <name type="scientific">Galdieria partita</name>
    <dbReference type="NCBI Taxonomy" id="83374"/>
    <lineage>
        <taxon>Eukaryota</taxon>
        <taxon>Rhodophyta</taxon>
        <taxon>Bangiophyceae</taxon>
        <taxon>Galdieriales</taxon>
        <taxon>Galdieriaceae</taxon>
        <taxon>Galdieria</taxon>
    </lineage>
</organism>
<dbReference type="InterPro" id="IPR039927">
    <property type="entry name" value="Ribosomal_mL43"/>
</dbReference>
<comment type="subcellular location">
    <subcellularLocation>
        <location evidence="1">Mitochondrion</location>
    </subcellularLocation>
</comment>
<dbReference type="PANTHER" id="PTHR21396:SF2">
    <property type="entry name" value="LARGE RIBOSOMAL SUBUNIT PROTEIN ML43"/>
    <property type="match status" value="1"/>
</dbReference>
<evidence type="ECO:0000256" key="5">
    <source>
        <dbReference type="ARBA" id="ARBA00023274"/>
    </source>
</evidence>
<keyword evidence="4" id="KW-0496">Mitochondrion</keyword>
<evidence type="ECO:0000259" key="7">
    <source>
        <dbReference type="SMART" id="SM00916"/>
    </source>
</evidence>
<comment type="caution">
    <text evidence="8">The sequence shown here is derived from an EMBL/GenBank/DDBJ whole genome shotgun (WGS) entry which is preliminary data.</text>
</comment>
<dbReference type="InterPro" id="IPR036249">
    <property type="entry name" value="Thioredoxin-like_sf"/>
</dbReference>
<reference evidence="8" key="1">
    <citation type="journal article" date="2022" name="Proc. Natl. Acad. Sci. U.S.A.">
        <title>Life cycle and functional genomics of the unicellular red alga Galdieria for elucidating algal and plant evolution and industrial use.</title>
        <authorList>
            <person name="Hirooka S."/>
            <person name="Itabashi T."/>
            <person name="Ichinose T.M."/>
            <person name="Onuma R."/>
            <person name="Fujiwara T."/>
            <person name="Yamashita S."/>
            <person name="Jong L.W."/>
            <person name="Tomita R."/>
            <person name="Iwane A.H."/>
            <person name="Miyagishima S.Y."/>
        </authorList>
    </citation>
    <scope>NUCLEOTIDE SEQUENCE</scope>
    <source>
        <strain evidence="8">NBRC 102759</strain>
    </source>
</reference>
<keyword evidence="9" id="KW-1185">Reference proteome</keyword>
<dbReference type="GO" id="GO:0032543">
    <property type="term" value="P:mitochondrial translation"/>
    <property type="evidence" value="ECO:0007669"/>
    <property type="project" value="InterPro"/>
</dbReference>
<comment type="similarity">
    <text evidence="2">Belongs to the mitochondrion-specific ribosomal protein mL43 family.</text>
</comment>
<dbReference type="Gene3D" id="3.40.30.10">
    <property type="entry name" value="Glutaredoxin"/>
    <property type="match status" value="1"/>
</dbReference>
<feature type="domain" description="Ribosomal protein/NADH dehydrogenase" evidence="7">
    <location>
        <begin position="18"/>
        <end position="90"/>
    </location>
</feature>
<reference evidence="8" key="2">
    <citation type="submission" date="2022-01" db="EMBL/GenBank/DDBJ databases">
        <authorList>
            <person name="Hirooka S."/>
            <person name="Miyagishima S.Y."/>
        </authorList>
    </citation>
    <scope>NUCLEOTIDE SEQUENCE</scope>
    <source>
        <strain evidence="8">NBRC 102759</strain>
    </source>
</reference>
<dbReference type="SMART" id="SM00916">
    <property type="entry name" value="L51_S25_CI-B8"/>
    <property type="match status" value="1"/>
</dbReference>
<dbReference type="GO" id="GO:0003735">
    <property type="term" value="F:structural constituent of ribosome"/>
    <property type="evidence" value="ECO:0007669"/>
    <property type="project" value="InterPro"/>
</dbReference>
<dbReference type="GO" id="GO:0005762">
    <property type="term" value="C:mitochondrial large ribosomal subunit"/>
    <property type="evidence" value="ECO:0007669"/>
    <property type="project" value="TreeGrafter"/>
</dbReference>
<evidence type="ECO:0000256" key="2">
    <source>
        <dbReference type="ARBA" id="ARBA00006073"/>
    </source>
</evidence>
<accession>A0A9C7UQL4</accession>
<evidence type="ECO:0000256" key="3">
    <source>
        <dbReference type="ARBA" id="ARBA00022980"/>
    </source>
</evidence>
<dbReference type="EMBL" id="BQMJ01000026">
    <property type="protein sequence ID" value="GJQ11710.1"/>
    <property type="molecule type" value="Genomic_DNA"/>
</dbReference>
<evidence type="ECO:0000256" key="4">
    <source>
        <dbReference type="ARBA" id="ARBA00023128"/>
    </source>
</evidence>
<dbReference type="PANTHER" id="PTHR21396">
    <property type="entry name" value="39S RIBOSOMAL PROTEIN L43"/>
    <property type="match status" value="1"/>
</dbReference>
<dbReference type="InterPro" id="IPR007741">
    <property type="entry name" value="Ribosomal_mL43/mS25/NADH_DH"/>
</dbReference>
<dbReference type="OrthoDB" id="88at2759"/>
<evidence type="ECO:0000313" key="9">
    <source>
        <dbReference type="Proteomes" id="UP001061958"/>
    </source>
</evidence>
<keyword evidence="3" id="KW-0689">Ribosomal protein</keyword>